<accession>A0A6B0TUQ4</accession>
<keyword evidence="1" id="KW-0812">Transmembrane</keyword>
<keyword evidence="1" id="KW-0472">Membrane</keyword>
<dbReference type="InterPro" id="IPR025297">
    <property type="entry name" value="DUF4159"/>
</dbReference>
<dbReference type="InterPro" id="IPR029062">
    <property type="entry name" value="Class_I_gatase-like"/>
</dbReference>
<dbReference type="PANTHER" id="PTHR37464">
    <property type="entry name" value="BLL2463 PROTEIN"/>
    <property type="match status" value="1"/>
</dbReference>
<name>A0A6B0TUQ4_9RHOB</name>
<dbReference type="RefSeq" id="WP_160852811.1">
    <property type="nucleotide sequence ID" value="NZ_WUWG01000001.1"/>
</dbReference>
<feature type="transmembrane region" description="Helical" evidence="1">
    <location>
        <begin position="622"/>
        <end position="640"/>
    </location>
</feature>
<reference evidence="4 5" key="1">
    <citation type="submission" date="2019-12" db="EMBL/GenBank/DDBJ databases">
        <title>Strain KN286 was isolated from seawater, which was collected from Caroline Seamount in the tropical western Pacific.</title>
        <authorList>
            <person name="Wang Q."/>
        </authorList>
    </citation>
    <scope>NUCLEOTIDE SEQUENCE [LARGE SCALE GENOMIC DNA]</scope>
    <source>
        <strain evidence="4 5">KN286</strain>
    </source>
</reference>
<evidence type="ECO:0000313" key="4">
    <source>
        <dbReference type="EMBL" id="MXU64972.1"/>
    </source>
</evidence>
<feature type="transmembrane region" description="Helical" evidence="1">
    <location>
        <begin position="61"/>
        <end position="83"/>
    </location>
</feature>
<dbReference type="Proteomes" id="UP000436016">
    <property type="component" value="Unassembled WGS sequence"/>
</dbReference>
<dbReference type="NCBIfam" id="TIGR02226">
    <property type="entry name" value="two_anch"/>
    <property type="match status" value="1"/>
</dbReference>
<dbReference type="InterPro" id="IPR024163">
    <property type="entry name" value="Aerotolerance_reg_N"/>
</dbReference>
<evidence type="ECO:0000259" key="2">
    <source>
        <dbReference type="Pfam" id="PF07584"/>
    </source>
</evidence>
<keyword evidence="1" id="KW-1133">Transmembrane helix</keyword>
<dbReference type="PANTHER" id="PTHR37464:SF1">
    <property type="entry name" value="BLL2463 PROTEIN"/>
    <property type="match status" value="1"/>
</dbReference>
<feature type="transmembrane region" description="Helical" evidence="1">
    <location>
        <begin position="6"/>
        <end position="28"/>
    </location>
</feature>
<dbReference type="AlphaFoldDB" id="A0A6B0TUQ4"/>
<dbReference type="Gene3D" id="3.40.50.12140">
    <property type="entry name" value="Domain of unknown function DUF4159"/>
    <property type="match status" value="1"/>
</dbReference>
<dbReference type="InterPro" id="IPR011933">
    <property type="entry name" value="Double_TM_dom"/>
</dbReference>
<dbReference type="Pfam" id="PF13709">
    <property type="entry name" value="DUF4159"/>
    <property type="match status" value="1"/>
</dbReference>
<feature type="domain" description="Aerotolerance regulator N-terminal" evidence="2">
    <location>
        <begin position="8"/>
        <end position="81"/>
    </location>
</feature>
<feature type="transmembrane region" description="Helical" evidence="1">
    <location>
        <begin position="661"/>
        <end position="678"/>
    </location>
</feature>
<dbReference type="EMBL" id="WUWG01000001">
    <property type="protein sequence ID" value="MXU64972.1"/>
    <property type="molecule type" value="Genomic_DNA"/>
</dbReference>
<evidence type="ECO:0000256" key="1">
    <source>
        <dbReference type="SAM" id="Phobius"/>
    </source>
</evidence>
<proteinExistence type="predicted"/>
<evidence type="ECO:0000259" key="3">
    <source>
        <dbReference type="Pfam" id="PF13709"/>
    </source>
</evidence>
<protein>
    <submittedName>
        <fullName evidence="4">DUF4159 domain-containing protein</fullName>
    </submittedName>
</protein>
<dbReference type="Gene3D" id="3.40.50.880">
    <property type="match status" value="1"/>
</dbReference>
<gene>
    <name evidence="4" type="ORF">GSH16_05905</name>
</gene>
<feature type="domain" description="DUF4159" evidence="3">
    <location>
        <begin position="704"/>
        <end position="923"/>
    </location>
</feature>
<dbReference type="SUPFAM" id="SSF52317">
    <property type="entry name" value="Class I glutamine amidotransferase-like"/>
    <property type="match status" value="1"/>
</dbReference>
<sequence length="943" mass="98150">MLSLGPVAFLSPWLLAGLLALPVLWWLLRAVPPRPAERIFPGVRLLLGLNDPEVTPDRTPWWLLALRMLALAAAIIGFALPVLNPQEDTLADGPLLLLVDGGWASADDWPDRVARLEVAVDAAVSEGRPVALVHVAAGPPASGDLPLGEAEALRTRLAGLEPRPWAPDAAPVTDWLRGLPEDTPAFETLWLTDGLARDGIAPLAAELQRFGPVTMVGTGAQLRALTAPTLDGGMLSATVLRPEAGPEESRQVAIIGLDPTGTERRLATVTAAFAPGETEVAVALDLPVETRNRVSRLRLEGVTSAGAVALADDTLRRRKVGILSAAAAQEGQNLTDPLFYLRKALEPSADLIDGVLTDILNAAPDVLILADVGRLSAGEQVLISDWVEGGGKLVRFAGPRLAASQGGPGSVDPLLPVRLRAGGRDLGGALSWGAPKALRPFPETSPFAGLDVPADVSVSRQVVAQPDPDLAGKVMAALEDGTPLVTGTAMGDGQVILFHVTANAEWSNLPLSGLFLSMLERLSLTATGRRAAADLDGDTRIWTPEIVLDGFGALVPAGDLAGVPGTRLAGEPPAADAPPGLYSAGGQARAVNLLGDGAKLALQAPLPGVAYRGLGAAAQVSLMPYALLIALGTLFADLLASLALSGGLRRGGGRMAREGQAVAPLLIAGLAALALGRADMALAQSDSLSEADQAALLATSNTVLAYVATGDAQVDAVSAAGLLGLSRTLAYRTAVEPAAPVAVDPETDDLALYPFLYWPISEGQAQPSDAAAAKINTFLRTGGMILFDTRDAPLGNGFGAGGTPNGRVLQRIAQDLDIPPLEPVPQDHVLTRTFYLLQDFPGRHANAPVWIEAAPAARQIEGAPFRNLNDGVSPVVIGANDWASSWAIDADGLPLYPVGRGIGGERQREISFRFGVNLIMYVMTGNYKSDQVHVPALLERLGQ</sequence>
<comment type="caution">
    <text evidence="4">The sequence shown here is derived from an EMBL/GenBank/DDBJ whole genome shotgun (WGS) entry which is preliminary data.</text>
</comment>
<keyword evidence="5" id="KW-1185">Reference proteome</keyword>
<evidence type="ECO:0000313" key="5">
    <source>
        <dbReference type="Proteomes" id="UP000436016"/>
    </source>
</evidence>
<organism evidence="4 5">
    <name type="scientific">Oceanomicrobium pacificus</name>
    <dbReference type="NCBI Taxonomy" id="2692916"/>
    <lineage>
        <taxon>Bacteria</taxon>
        <taxon>Pseudomonadati</taxon>
        <taxon>Pseudomonadota</taxon>
        <taxon>Alphaproteobacteria</taxon>
        <taxon>Rhodobacterales</taxon>
        <taxon>Paracoccaceae</taxon>
        <taxon>Oceanomicrobium</taxon>
    </lineage>
</organism>
<dbReference type="CDD" id="cd03143">
    <property type="entry name" value="A4_beta-galactosidase_middle_domain"/>
    <property type="match status" value="1"/>
</dbReference>
<dbReference type="Pfam" id="PF07584">
    <property type="entry name" value="BatA"/>
    <property type="match status" value="1"/>
</dbReference>